<dbReference type="SMART" id="SM00283">
    <property type="entry name" value="MA"/>
    <property type="match status" value="1"/>
</dbReference>
<evidence type="ECO:0000313" key="12">
    <source>
        <dbReference type="EMBL" id="KRQ96999.1"/>
    </source>
</evidence>
<keyword evidence="8" id="KW-0812">Transmembrane</keyword>
<feature type="compositionally biased region" description="Polar residues" evidence="7">
    <location>
        <begin position="619"/>
        <end position="632"/>
    </location>
</feature>
<dbReference type="Gene3D" id="1.10.287.950">
    <property type="entry name" value="Methyl-accepting chemotaxis protein"/>
    <property type="match status" value="1"/>
</dbReference>
<evidence type="ECO:0000256" key="2">
    <source>
        <dbReference type="ARBA" id="ARBA00022519"/>
    </source>
</evidence>
<dbReference type="Pfam" id="PF00015">
    <property type="entry name" value="MCPsignal"/>
    <property type="match status" value="1"/>
</dbReference>
<dbReference type="PANTHER" id="PTHR32089:SF112">
    <property type="entry name" value="LYSOZYME-LIKE PROTEIN-RELATED"/>
    <property type="match status" value="1"/>
</dbReference>
<evidence type="ECO:0000256" key="7">
    <source>
        <dbReference type="SAM" id="MobiDB-lite"/>
    </source>
</evidence>
<dbReference type="GO" id="GO:0006935">
    <property type="term" value="P:chemotaxis"/>
    <property type="evidence" value="ECO:0007669"/>
    <property type="project" value="InterPro"/>
</dbReference>
<gene>
    <name evidence="12" type="ORF">CQ12_12925</name>
</gene>
<evidence type="ECO:0000259" key="10">
    <source>
        <dbReference type="PROSITE" id="PS50192"/>
    </source>
</evidence>
<feature type="region of interest" description="Disordered" evidence="7">
    <location>
        <begin position="619"/>
        <end position="659"/>
    </location>
</feature>
<evidence type="ECO:0000313" key="13">
    <source>
        <dbReference type="Proteomes" id="UP000050863"/>
    </source>
</evidence>
<comment type="subcellular location">
    <subcellularLocation>
        <location evidence="1">Cell inner membrane</location>
        <topology evidence="1">Multi-pass membrane protein</topology>
    </subcellularLocation>
</comment>
<keyword evidence="8" id="KW-1133">Transmembrane helix</keyword>
<keyword evidence="3 5" id="KW-0807">Transducer</keyword>
<dbReference type="SMART" id="SM00304">
    <property type="entry name" value="HAMP"/>
    <property type="match status" value="1"/>
</dbReference>
<dbReference type="PROSITE" id="PS50192">
    <property type="entry name" value="T_SNARE"/>
    <property type="match status" value="1"/>
</dbReference>
<dbReference type="GO" id="GO:0004888">
    <property type="term" value="F:transmembrane signaling receptor activity"/>
    <property type="evidence" value="ECO:0007669"/>
    <property type="project" value="InterPro"/>
</dbReference>
<comment type="caution">
    <text evidence="12">The sequence shown here is derived from an EMBL/GenBank/DDBJ whole genome shotgun (WGS) entry which is preliminary data.</text>
</comment>
<evidence type="ECO:0000256" key="8">
    <source>
        <dbReference type="SAM" id="Phobius"/>
    </source>
</evidence>
<evidence type="ECO:0000256" key="1">
    <source>
        <dbReference type="ARBA" id="ARBA00004429"/>
    </source>
</evidence>
<feature type="compositionally biased region" description="Low complexity" evidence="7">
    <location>
        <begin position="642"/>
        <end position="658"/>
    </location>
</feature>
<dbReference type="STRING" id="280332.CQ12_12925"/>
<dbReference type="PANTHER" id="PTHR32089">
    <property type="entry name" value="METHYL-ACCEPTING CHEMOTAXIS PROTEIN MCPB"/>
    <property type="match status" value="1"/>
</dbReference>
<proteinExistence type="inferred from homology"/>
<protein>
    <submittedName>
        <fullName evidence="12">Chemotaxis protein</fullName>
    </submittedName>
</protein>
<keyword evidence="6" id="KW-0175">Coiled coil</keyword>
<comment type="similarity">
    <text evidence="4">Belongs to the methyl-accepting chemotaxis (MCP) protein family.</text>
</comment>
<accession>A0A0R3KMX7</accession>
<dbReference type="InterPro" id="IPR004090">
    <property type="entry name" value="Chemotax_Me-accpt_rcpt"/>
</dbReference>
<feature type="coiled-coil region" evidence="6">
    <location>
        <begin position="75"/>
        <end position="109"/>
    </location>
</feature>
<dbReference type="GO" id="GO:0005886">
    <property type="term" value="C:plasma membrane"/>
    <property type="evidence" value="ECO:0007669"/>
    <property type="project" value="UniProtKB-SubCell"/>
</dbReference>
<dbReference type="PRINTS" id="PR00260">
    <property type="entry name" value="CHEMTRNSDUCR"/>
</dbReference>
<feature type="transmembrane region" description="Helical" evidence="8">
    <location>
        <begin position="305"/>
        <end position="327"/>
    </location>
</feature>
<keyword evidence="2" id="KW-1003">Cell membrane</keyword>
<dbReference type="PROSITE" id="PS50111">
    <property type="entry name" value="CHEMOTAXIS_TRANSDUC_2"/>
    <property type="match status" value="1"/>
</dbReference>
<feature type="domain" description="HAMP" evidence="11">
    <location>
        <begin position="324"/>
        <end position="377"/>
    </location>
</feature>
<evidence type="ECO:0000256" key="5">
    <source>
        <dbReference type="PROSITE-ProRule" id="PRU00284"/>
    </source>
</evidence>
<dbReference type="PROSITE" id="PS50885">
    <property type="entry name" value="HAMP"/>
    <property type="match status" value="1"/>
</dbReference>
<evidence type="ECO:0000259" key="11">
    <source>
        <dbReference type="PROSITE" id="PS50885"/>
    </source>
</evidence>
<dbReference type="GO" id="GO:0007165">
    <property type="term" value="P:signal transduction"/>
    <property type="evidence" value="ECO:0007669"/>
    <property type="project" value="UniProtKB-KW"/>
</dbReference>
<feature type="domain" description="Methyl-accepting transducer" evidence="9">
    <location>
        <begin position="412"/>
        <end position="655"/>
    </location>
</feature>
<name>A0A0R3KMX7_9BRAD</name>
<dbReference type="Proteomes" id="UP000050863">
    <property type="component" value="Unassembled WGS sequence"/>
</dbReference>
<dbReference type="OrthoDB" id="8332525at2"/>
<dbReference type="InterPro" id="IPR004089">
    <property type="entry name" value="MCPsignal_dom"/>
</dbReference>
<organism evidence="12 13">
    <name type="scientific">Bradyrhizobium jicamae</name>
    <dbReference type="NCBI Taxonomy" id="280332"/>
    <lineage>
        <taxon>Bacteria</taxon>
        <taxon>Pseudomonadati</taxon>
        <taxon>Pseudomonadota</taxon>
        <taxon>Alphaproteobacteria</taxon>
        <taxon>Hyphomicrobiales</taxon>
        <taxon>Nitrobacteraceae</taxon>
        <taxon>Bradyrhizobium</taxon>
    </lineage>
</organism>
<dbReference type="SUPFAM" id="SSF158472">
    <property type="entry name" value="HAMP domain-like"/>
    <property type="match status" value="1"/>
</dbReference>
<dbReference type="InterPro" id="IPR003660">
    <property type="entry name" value="HAMP_dom"/>
</dbReference>
<keyword evidence="8" id="KW-0472">Membrane</keyword>
<reference evidence="12 13" key="1">
    <citation type="submission" date="2014-03" db="EMBL/GenBank/DDBJ databases">
        <title>Bradyrhizobium valentinum sp. nov., isolated from effective nodules of Lupinus mariae-josephae, a lupine endemic of basic-lime soils in Eastern Spain.</title>
        <authorList>
            <person name="Duran D."/>
            <person name="Rey L."/>
            <person name="Navarro A."/>
            <person name="Busquets A."/>
            <person name="Imperial J."/>
            <person name="Ruiz-Argueso T."/>
        </authorList>
    </citation>
    <scope>NUCLEOTIDE SEQUENCE [LARGE SCALE GENOMIC DNA]</scope>
    <source>
        <strain evidence="12 13">PAC68</strain>
    </source>
</reference>
<dbReference type="SUPFAM" id="SSF58104">
    <property type="entry name" value="Methyl-accepting chemotaxis protein (MCP) signaling domain"/>
    <property type="match status" value="1"/>
</dbReference>
<evidence type="ECO:0000256" key="4">
    <source>
        <dbReference type="ARBA" id="ARBA00029447"/>
    </source>
</evidence>
<evidence type="ECO:0000256" key="6">
    <source>
        <dbReference type="SAM" id="Coils"/>
    </source>
</evidence>
<dbReference type="Pfam" id="PF00672">
    <property type="entry name" value="HAMP"/>
    <property type="match status" value="1"/>
</dbReference>
<dbReference type="InterPro" id="IPR000727">
    <property type="entry name" value="T_SNARE_dom"/>
</dbReference>
<dbReference type="Gene3D" id="6.10.340.10">
    <property type="match status" value="1"/>
</dbReference>
<keyword evidence="2" id="KW-0997">Cell inner membrane</keyword>
<feature type="domain" description="T-SNARE coiled-coil homology" evidence="10">
    <location>
        <begin position="571"/>
        <end position="633"/>
    </location>
</feature>
<dbReference type="AlphaFoldDB" id="A0A0R3KMX7"/>
<evidence type="ECO:0000259" key="9">
    <source>
        <dbReference type="PROSITE" id="PS50111"/>
    </source>
</evidence>
<evidence type="ECO:0000256" key="3">
    <source>
        <dbReference type="ARBA" id="ARBA00023224"/>
    </source>
</evidence>
<sequence>MKLNRIGNKLGLAGAVGVLLAIGMVANQMVTEAKIEEASERANRSQQVANSALAAHIDLRKIQLAAGDVRLSRRSAEVEKALAELQRHKASATKELEAALAMAQQADAKERLQKTKSLMEGFTAAVEDLAKAQATLLTQIDKRSVVSEEWNKAVDTQMKLPAMQKLDNRLEIERLLFQADGKVNALRAGAWKLGATGDANLVTEMAKTEASLKDIFNKLRGEADDRDLLVVVSNLSSIVKRFLAANEEAVKTEQVKNDIIANRTVKAAADVADLMEATVAGAQKDARTSKDEVMADTERANQINLIMAIIVVASLIASVVFSFLGVARPMTCLNGALGEMAGGNLEVEIPGATRGDEIGDLAKTVTVIRENAEQKAREEAEAKVQQDLVAAQRRKAEMIKLADDFEGAIGNIVETVSSASTDLENAAGTLTTTAERAQELTTMVAAASEEASTNVQSVASSTEEMASSITEIGRQVQESARMANEAVDQARTTNNRVSELSKAAARIGAVVELINTIAEQTNLLALNATIEAARAGDAGRGFAVVASEVKALAEQTSKATGEIGQQITGIQAATEESVGAIQAISSTIEKLSEISSTIAAAVEEQGAATQEISRNVQQAARGTQQVSSNITDVQRGAGETGSASSQVLSAAQSLSSDSGRLKREVGKFLGSVRAA</sequence>
<keyword evidence="13" id="KW-1185">Reference proteome</keyword>
<dbReference type="EMBL" id="LLXZ01000194">
    <property type="protein sequence ID" value="KRQ96999.1"/>
    <property type="molecule type" value="Genomic_DNA"/>
</dbReference>